<dbReference type="Gene3D" id="2.40.30.170">
    <property type="match status" value="1"/>
</dbReference>
<proteinExistence type="inferred from homology"/>
<name>A0A4R1F1B4_9GAMM</name>
<feature type="domain" description="Multidrug resistance protein MdtA-like barrel-sandwich hybrid" evidence="4">
    <location>
        <begin position="53"/>
        <end position="231"/>
    </location>
</feature>
<protein>
    <submittedName>
        <fullName evidence="5">RND family efflux transporter MFP subunit</fullName>
    </submittedName>
</protein>
<dbReference type="GO" id="GO:0015562">
    <property type="term" value="F:efflux transmembrane transporter activity"/>
    <property type="evidence" value="ECO:0007669"/>
    <property type="project" value="TreeGrafter"/>
</dbReference>
<accession>A0A4R1F1B4</accession>
<evidence type="ECO:0000256" key="2">
    <source>
        <dbReference type="SAM" id="Coils"/>
    </source>
</evidence>
<comment type="caution">
    <text evidence="5">The sequence shown here is derived from an EMBL/GenBank/DDBJ whole genome shotgun (WGS) entry which is preliminary data.</text>
</comment>
<dbReference type="InterPro" id="IPR006143">
    <property type="entry name" value="RND_pump_MFP"/>
</dbReference>
<dbReference type="RefSeq" id="WP_131905398.1">
    <property type="nucleotide sequence ID" value="NZ_BAAAFU010000004.1"/>
</dbReference>
<dbReference type="OrthoDB" id="5730196at2"/>
<dbReference type="PANTHER" id="PTHR30469:SF18">
    <property type="entry name" value="RESISTANCE-NODULATION-CELL DIVISION (RND) EFFLUX MEMBRANE FUSION PROTEIN-RELATED"/>
    <property type="match status" value="1"/>
</dbReference>
<dbReference type="InterPro" id="IPR058624">
    <property type="entry name" value="MdtA-like_HH"/>
</dbReference>
<dbReference type="SUPFAM" id="SSF111369">
    <property type="entry name" value="HlyD-like secretion proteins"/>
    <property type="match status" value="3"/>
</dbReference>
<evidence type="ECO:0000313" key="5">
    <source>
        <dbReference type="EMBL" id="TCJ87090.1"/>
    </source>
</evidence>
<dbReference type="Pfam" id="PF25917">
    <property type="entry name" value="BSH_RND"/>
    <property type="match status" value="1"/>
</dbReference>
<dbReference type="GO" id="GO:1990281">
    <property type="term" value="C:efflux pump complex"/>
    <property type="evidence" value="ECO:0007669"/>
    <property type="project" value="TreeGrafter"/>
</dbReference>
<dbReference type="Gene3D" id="1.10.287.470">
    <property type="entry name" value="Helix hairpin bin"/>
    <property type="match status" value="3"/>
</dbReference>
<feature type="coiled-coil region" evidence="2">
    <location>
        <begin position="108"/>
        <end position="187"/>
    </location>
</feature>
<dbReference type="Gene3D" id="2.40.50.100">
    <property type="match status" value="2"/>
</dbReference>
<evidence type="ECO:0000259" key="4">
    <source>
        <dbReference type="Pfam" id="PF25917"/>
    </source>
</evidence>
<feature type="domain" description="Multidrug resistance protein MdtA-like alpha-helical hairpin" evidence="3">
    <location>
        <begin position="117"/>
        <end position="178"/>
    </location>
</feature>
<gene>
    <name evidence="5" type="ORF">EV695_1592</name>
</gene>
<organism evidence="5 6">
    <name type="scientific">Cocleimonas flava</name>
    <dbReference type="NCBI Taxonomy" id="634765"/>
    <lineage>
        <taxon>Bacteria</taxon>
        <taxon>Pseudomonadati</taxon>
        <taxon>Pseudomonadota</taxon>
        <taxon>Gammaproteobacteria</taxon>
        <taxon>Thiotrichales</taxon>
        <taxon>Thiotrichaceae</taxon>
        <taxon>Cocleimonas</taxon>
    </lineage>
</organism>
<dbReference type="Pfam" id="PF25876">
    <property type="entry name" value="HH_MFP_RND"/>
    <property type="match status" value="1"/>
</dbReference>
<dbReference type="Proteomes" id="UP000294887">
    <property type="component" value="Unassembled WGS sequence"/>
</dbReference>
<evidence type="ECO:0000313" key="6">
    <source>
        <dbReference type="Proteomes" id="UP000294887"/>
    </source>
</evidence>
<comment type="similarity">
    <text evidence="1">Belongs to the membrane fusion protein (MFP) (TC 8.A.1) family.</text>
</comment>
<evidence type="ECO:0000259" key="3">
    <source>
        <dbReference type="Pfam" id="PF25876"/>
    </source>
</evidence>
<reference evidence="5 6" key="1">
    <citation type="submission" date="2019-03" db="EMBL/GenBank/DDBJ databases">
        <title>Genomic Encyclopedia of Type Strains, Phase IV (KMG-IV): sequencing the most valuable type-strain genomes for metagenomic binning, comparative biology and taxonomic classification.</title>
        <authorList>
            <person name="Goeker M."/>
        </authorList>
    </citation>
    <scope>NUCLEOTIDE SEQUENCE [LARGE SCALE GENOMIC DNA]</scope>
    <source>
        <strain evidence="5 6">DSM 24830</strain>
    </source>
</reference>
<sequence>MSRRHKLILMGVSVVLALPLIGKAEISPLNTAVAVEEVVVDYQMLDGQIEAVNKSTVSSQTAGVISKLSYDVGDVVEKDALIARISSENQKSGLRQAQAAVSESKAAISSASAAVVQAEAAIREATANYNAARAEFNRVKGLYEKRIIARSQYDQAEANMKSTLARVESAKANLNAAKARTNAARSNLASAQAGLAKAGEQLSYTEVVAPYSGIVTERLVELGEVVSAGTPIMTGISLQEIRVVTHVPQRLILAVRKNKAARVYTDDDKTGIVVKKLTIFPYADETTNAFKVRASLDSAPQGLFPGVYVKIGFNVGSEKRLVVPESSVAYRSEVTGVYVVDEKGIPTLRQVRVGRRTPDGKVRILAGLDSGEIVAIDPVHAAVLLKTHQQKLHEAASDE</sequence>
<keyword evidence="2" id="KW-0175">Coiled coil</keyword>
<dbReference type="EMBL" id="SMFQ01000003">
    <property type="protein sequence ID" value="TCJ87090.1"/>
    <property type="molecule type" value="Genomic_DNA"/>
</dbReference>
<keyword evidence="6" id="KW-1185">Reference proteome</keyword>
<dbReference type="NCBIfam" id="TIGR01730">
    <property type="entry name" value="RND_mfp"/>
    <property type="match status" value="1"/>
</dbReference>
<dbReference type="PANTHER" id="PTHR30469">
    <property type="entry name" value="MULTIDRUG RESISTANCE PROTEIN MDTA"/>
    <property type="match status" value="1"/>
</dbReference>
<evidence type="ECO:0000256" key="1">
    <source>
        <dbReference type="ARBA" id="ARBA00009477"/>
    </source>
</evidence>
<dbReference type="AlphaFoldDB" id="A0A4R1F1B4"/>
<dbReference type="InterPro" id="IPR058625">
    <property type="entry name" value="MdtA-like_BSH"/>
</dbReference>
<dbReference type="Gene3D" id="2.40.420.20">
    <property type="match status" value="1"/>
</dbReference>